<dbReference type="PANTHER" id="PTHR43798:SF33">
    <property type="entry name" value="HYDROLASE, PUTATIVE (AFU_ORTHOLOGUE AFUA_2G14860)-RELATED"/>
    <property type="match status" value="1"/>
</dbReference>
<dbReference type="EMBL" id="WXEW01000001">
    <property type="protein sequence ID" value="NAS20563.1"/>
    <property type="molecule type" value="Genomic_DNA"/>
</dbReference>
<keyword evidence="2" id="KW-0378">Hydrolase</keyword>
<sequence length="280" mass="29824">MTQFAMSADGTPIEYTTVGQGSHVIVVPGALALAADFSGLAGLLAERHTVHVVQRRGRGLSGPQGEHYGIERECEDVEAVRAATGARLIFGHSFGGLVALRAACGNPEFDAVAVYEPGASVGGSIPAGWIGRARREIAEGRNLEAFLTFVGGTGPSLVRRLPRWYLKAVLRMAIPRAEMRQKLALMPQAVAEHAEVGRLDPHVADYAAVGAATLIMRGKGRPGDPQDLAHTRLAETIPDARRAAFPSLDHFAPEKKPGALADTILTFFATHAQQDAQIER</sequence>
<dbReference type="InterPro" id="IPR029058">
    <property type="entry name" value="AB_hydrolase_fold"/>
</dbReference>
<dbReference type="InterPro" id="IPR050266">
    <property type="entry name" value="AB_hydrolase_sf"/>
</dbReference>
<dbReference type="RefSeq" id="WP_161478053.1">
    <property type="nucleotide sequence ID" value="NZ_WXEW01000001.1"/>
</dbReference>
<keyword evidence="3" id="KW-1185">Reference proteome</keyword>
<dbReference type="GO" id="GO:0016787">
    <property type="term" value="F:hydrolase activity"/>
    <property type="evidence" value="ECO:0007669"/>
    <property type="project" value="UniProtKB-KW"/>
</dbReference>
<feature type="domain" description="AB hydrolase-1" evidence="1">
    <location>
        <begin position="24"/>
        <end position="262"/>
    </location>
</feature>
<dbReference type="PANTHER" id="PTHR43798">
    <property type="entry name" value="MONOACYLGLYCEROL LIPASE"/>
    <property type="match status" value="1"/>
</dbReference>
<dbReference type="Pfam" id="PF12697">
    <property type="entry name" value="Abhydrolase_6"/>
    <property type="match status" value="1"/>
</dbReference>
<organism evidence="2 3">
    <name type="scientific">Herbidospora solisilvae</name>
    <dbReference type="NCBI Taxonomy" id="2696284"/>
    <lineage>
        <taxon>Bacteria</taxon>
        <taxon>Bacillati</taxon>
        <taxon>Actinomycetota</taxon>
        <taxon>Actinomycetes</taxon>
        <taxon>Streptosporangiales</taxon>
        <taxon>Streptosporangiaceae</taxon>
        <taxon>Herbidospora</taxon>
    </lineage>
</organism>
<evidence type="ECO:0000313" key="2">
    <source>
        <dbReference type="EMBL" id="NAS20563.1"/>
    </source>
</evidence>
<dbReference type="Proteomes" id="UP000479526">
    <property type="component" value="Unassembled WGS sequence"/>
</dbReference>
<dbReference type="SUPFAM" id="SSF53474">
    <property type="entry name" value="alpha/beta-Hydrolases"/>
    <property type="match status" value="1"/>
</dbReference>
<accession>A0A7C9JBJ2</accession>
<reference evidence="2 3" key="1">
    <citation type="submission" date="2020-01" db="EMBL/GenBank/DDBJ databases">
        <title>Herbidospora sp. NEAU-GS84 nov., a novel actinomycete isolated from soil.</title>
        <authorList>
            <person name="Han L."/>
        </authorList>
    </citation>
    <scope>NUCLEOTIDE SEQUENCE [LARGE SCALE GENOMIC DNA]</scope>
    <source>
        <strain evidence="2 3">NEAU-GS84</strain>
    </source>
</reference>
<evidence type="ECO:0000313" key="3">
    <source>
        <dbReference type="Proteomes" id="UP000479526"/>
    </source>
</evidence>
<dbReference type="Gene3D" id="3.40.50.1820">
    <property type="entry name" value="alpha/beta hydrolase"/>
    <property type="match status" value="1"/>
</dbReference>
<dbReference type="InterPro" id="IPR000073">
    <property type="entry name" value="AB_hydrolase_1"/>
</dbReference>
<dbReference type="GO" id="GO:0016020">
    <property type="term" value="C:membrane"/>
    <property type="evidence" value="ECO:0007669"/>
    <property type="project" value="TreeGrafter"/>
</dbReference>
<evidence type="ECO:0000259" key="1">
    <source>
        <dbReference type="Pfam" id="PF12697"/>
    </source>
</evidence>
<dbReference type="AlphaFoldDB" id="A0A7C9JBJ2"/>
<name>A0A7C9JBJ2_9ACTN</name>
<proteinExistence type="predicted"/>
<protein>
    <submittedName>
        <fullName evidence="2">Alpha/beta fold hydrolase</fullName>
    </submittedName>
</protein>
<comment type="caution">
    <text evidence="2">The sequence shown here is derived from an EMBL/GenBank/DDBJ whole genome shotgun (WGS) entry which is preliminary data.</text>
</comment>
<gene>
    <name evidence="2" type="ORF">GT755_02560</name>
</gene>